<dbReference type="PANTHER" id="PTHR30472">
    <property type="entry name" value="FERRIC ENTEROBACTIN TRANSPORT SYSTEM PERMEASE PROTEIN"/>
    <property type="match status" value="1"/>
</dbReference>
<proteinExistence type="inferred from homology"/>
<dbReference type="CDD" id="cd06550">
    <property type="entry name" value="TM_ABC_iron-siderophores_like"/>
    <property type="match status" value="1"/>
</dbReference>
<organism evidence="9 10">
    <name type="scientific">Nesterenkonia aerolata</name>
    <dbReference type="NCBI Taxonomy" id="3074079"/>
    <lineage>
        <taxon>Bacteria</taxon>
        <taxon>Bacillati</taxon>
        <taxon>Actinomycetota</taxon>
        <taxon>Actinomycetes</taxon>
        <taxon>Micrococcales</taxon>
        <taxon>Micrococcaceae</taxon>
        <taxon>Nesterenkonia</taxon>
    </lineage>
</organism>
<keyword evidence="6 8" id="KW-1133">Transmembrane helix</keyword>
<feature type="transmembrane region" description="Helical" evidence="8">
    <location>
        <begin position="234"/>
        <end position="257"/>
    </location>
</feature>
<evidence type="ECO:0000256" key="5">
    <source>
        <dbReference type="ARBA" id="ARBA00022692"/>
    </source>
</evidence>
<evidence type="ECO:0000313" key="10">
    <source>
        <dbReference type="Proteomes" id="UP001251870"/>
    </source>
</evidence>
<evidence type="ECO:0000313" key="9">
    <source>
        <dbReference type="EMBL" id="MDR8019745.1"/>
    </source>
</evidence>
<dbReference type="Proteomes" id="UP001251870">
    <property type="component" value="Unassembled WGS sequence"/>
</dbReference>
<dbReference type="EMBL" id="JAVKGR010000010">
    <property type="protein sequence ID" value="MDR8019745.1"/>
    <property type="molecule type" value="Genomic_DNA"/>
</dbReference>
<keyword evidence="3" id="KW-0813">Transport</keyword>
<feature type="transmembrane region" description="Helical" evidence="8">
    <location>
        <begin position="146"/>
        <end position="168"/>
    </location>
</feature>
<dbReference type="RefSeq" id="WP_310548729.1">
    <property type="nucleotide sequence ID" value="NZ_JAVKGR010000010.1"/>
</dbReference>
<evidence type="ECO:0000256" key="8">
    <source>
        <dbReference type="SAM" id="Phobius"/>
    </source>
</evidence>
<reference evidence="9 10" key="1">
    <citation type="submission" date="2023-09" db="EMBL/GenBank/DDBJ databases">
        <title>Description of three actinobacteria isolated from air of manufacturing shop in a pharmaceutical factory.</title>
        <authorList>
            <person name="Zhang D.-F."/>
        </authorList>
    </citation>
    <scope>NUCLEOTIDE SEQUENCE [LARGE SCALE GENOMIC DNA]</scope>
    <source>
        <strain evidence="9 10">LY-0111</strain>
    </source>
</reference>
<feature type="transmembrane region" description="Helical" evidence="8">
    <location>
        <begin position="306"/>
        <end position="325"/>
    </location>
</feature>
<dbReference type="SUPFAM" id="SSF81345">
    <property type="entry name" value="ABC transporter involved in vitamin B12 uptake, BtuC"/>
    <property type="match status" value="1"/>
</dbReference>
<accession>A0ABU2DTC9</accession>
<feature type="transmembrane region" description="Helical" evidence="8">
    <location>
        <begin position="113"/>
        <end position="134"/>
    </location>
</feature>
<gene>
    <name evidence="9" type="ORF">RIL96_09240</name>
</gene>
<dbReference type="InterPro" id="IPR037294">
    <property type="entry name" value="ABC_BtuC-like"/>
</dbReference>
<evidence type="ECO:0000256" key="1">
    <source>
        <dbReference type="ARBA" id="ARBA00004651"/>
    </source>
</evidence>
<protein>
    <submittedName>
        <fullName evidence="9">Iron ABC transporter permease</fullName>
    </submittedName>
</protein>
<keyword evidence="7 8" id="KW-0472">Membrane</keyword>
<keyword evidence="4" id="KW-1003">Cell membrane</keyword>
<dbReference type="Pfam" id="PF01032">
    <property type="entry name" value="FecCD"/>
    <property type="match status" value="1"/>
</dbReference>
<keyword evidence="10" id="KW-1185">Reference proteome</keyword>
<evidence type="ECO:0000256" key="7">
    <source>
        <dbReference type="ARBA" id="ARBA00023136"/>
    </source>
</evidence>
<name>A0ABU2DTC9_9MICC</name>
<comment type="caution">
    <text evidence="9">The sequence shown here is derived from an EMBL/GenBank/DDBJ whole genome shotgun (WGS) entry which is preliminary data.</text>
</comment>
<sequence>MGRTILLILGLALALFTASWAGLYLGSGNVTPSQVTAALTGAADPSTTAVVLELRLPRTLIGLVVGAALGLAGGLTQLHTRNPLADPGLIGVTAGAGFGVVAALAVLDLRNPATHPWFALIGALVAGAIVLALTARITVFEPMTTLVLTGAVVSALLGSATTAVVLMFPDTMKSFQFWSVGALADRPLSALIVALPFILLGLLLALCNLPAWPSLELGENLAASLGRPVLRDRLVGLGAVVLLASGATSVAGSVGFLGLLAPHLANRLLPGSPTGRVLLAAPLGALLLVVADIAGRVVLPTGEVSVGIMLAIVGAPLFVIIARRITR</sequence>
<dbReference type="InterPro" id="IPR000522">
    <property type="entry name" value="ABC_transptr_permease_BtuC"/>
</dbReference>
<dbReference type="PANTHER" id="PTHR30472:SF1">
    <property type="entry name" value="FE(3+) DICITRATE TRANSPORT SYSTEM PERMEASE PROTEIN FECC-RELATED"/>
    <property type="match status" value="1"/>
</dbReference>
<evidence type="ECO:0000256" key="2">
    <source>
        <dbReference type="ARBA" id="ARBA00007935"/>
    </source>
</evidence>
<feature type="transmembrane region" description="Helical" evidence="8">
    <location>
        <begin position="188"/>
        <end position="213"/>
    </location>
</feature>
<keyword evidence="5 8" id="KW-0812">Transmembrane</keyword>
<feature type="transmembrane region" description="Helical" evidence="8">
    <location>
        <begin position="277"/>
        <end position="299"/>
    </location>
</feature>
<feature type="transmembrane region" description="Helical" evidence="8">
    <location>
        <begin position="88"/>
        <end position="107"/>
    </location>
</feature>
<evidence type="ECO:0000256" key="4">
    <source>
        <dbReference type="ARBA" id="ARBA00022475"/>
    </source>
</evidence>
<evidence type="ECO:0000256" key="3">
    <source>
        <dbReference type="ARBA" id="ARBA00022448"/>
    </source>
</evidence>
<dbReference type="Gene3D" id="1.10.3470.10">
    <property type="entry name" value="ABC transporter involved in vitamin B12 uptake, BtuC"/>
    <property type="match status" value="1"/>
</dbReference>
<comment type="subcellular location">
    <subcellularLocation>
        <location evidence="1">Cell membrane</location>
        <topology evidence="1">Multi-pass membrane protein</topology>
    </subcellularLocation>
</comment>
<feature type="transmembrane region" description="Helical" evidence="8">
    <location>
        <begin position="59"/>
        <end position="76"/>
    </location>
</feature>
<comment type="similarity">
    <text evidence="2">Belongs to the binding-protein-dependent transport system permease family. FecCD subfamily.</text>
</comment>
<evidence type="ECO:0000256" key="6">
    <source>
        <dbReference type="ARBA" id="ARBA00022989"/>
    </source>
</evidence>